<proteinExistence type="predicted"/>
<accession>A0AAN2DB80</accession>
<organism evidence="2 3">
    <name type="scientific">Streptococcus thermophilus</name>
    <dbReference type="NCBI Taxonomy" id="1308"/>
    <lineage>
        <taxon>Bacteria</taxon>
        <taxon>Bacillati</taxon>
        <taxon>Bacillota</taxon>
        <taxon>Bacilli</taxon>
        <taxon>Lactobacillales</taxon>
        <taxon>Streptococcaceae</taxon>
        <taxon>Streptococcus</taxon>
    </lineage>
</organism>
<gene>
    <name evidence="2" type="ORF">STHERMO_2016</name>
</gene>
<keyword evidence="1" id="KW-0472">Membrane</keyword>
<protein>
    <submittedName>
        <fullName evidence="2">Uncharacterized protein</fullName>
    </submittedName>
</protein>
<name>A0AAN2DB80_STRTR</name>
<dbReference type="Proteomes" id="UP000509120">
    <property type="component" value="Chromosome"/>
</dbReference>
<feature type="transmembrane region" description="Helical" evidence="1">
    <location>
        <begin position="31"/>
        <end position="49"/>
    </location>
</feature>
<dbReference type="EMBL" id="LR822030">
    <property type="protein sequence ID" value="CAD0157533.1"/>
    <property type="molecule type" value="Genomic_DNA"/>
</dbReference>
<evidence type="ECO:0000313" key="2">
    <source>
        <dbReference type="EMBL" id="CAD0157533.1"/>
    </source>
</evidence>
<reference evidence="2 3" key="1">
    <citation type="submission" date="2020-06" db="EMBL/GenBank/DDBJ databases">
        <authorList>
            <person name="Chuat V."/>
        </authorList>
    </citation>
    <scope>NUCLEOTIDE SEQUENCE [LARGE SCALE GENOMIC DNA]</scope>
    <source>
        <strain evidence="2">STH_CIRM_1046</strain>
    </source>
</reference>
<keyword evidence="1" id="KW-1133">Transmembrane helix</keyword>
<evidence type="ECO:0000256" key="1">
    <source>
        <dbReference type="SAM" id="Phobius"/>
    </source>
</evidence>
<keyword evidence="1" id="KW-0812">Transmembrane</keyword>
<dbReference type="AlphaFoldDB" id="A0AAN2DB80"/>
<sequence>MIKVGVDKAPARGLLYATGQVKSSKDMQKPFMLFVILILILFQDMSTHVN</sequence>
<evidence type="ECO:0000313" key="3">
    <source>
        <dbReference type="Proteomes" id="UP000509120"/>
    </source>
</evidence>